<feature type="compositionally biased region" description="Acidic residues" evidence="1">
    <location>
        <begin position="196"/>
        <end position="220"/>
    </location>
</feature>
<dbReference type="AlphaFoldDB" id="A0A9Q3IHR8"/>
<dbReference type="Proteomes" id="UP000765509">
    <property type="component" value="Unassembled WGS sequence"/>
</dbReference>
<protein>
    <submittedName>
        <fullName evidence="2">Uncharacterized protein</fullName>
    </submittedName>
</protein>
<evidence type="ECO:0000313" key="3">
    <source>
        <dbReference type="Proteomes" id="UP000765509"/>
    </source>
</evidence>
<feature type="region of interest" description="Disordered" evidence="1">
    <location>
        <begin position="1"/>
        <end position="22"/>
    </location>
</feature>
<comment type="caution">
    <text evidence="2">The sequence shown here is derived from an EMBL/GenBank/DDBJ whole genome shotgun (WGS) entry which is preliminary data.</text>
</comment>
<name>A0A9Q3IHR8_9BASI</name>
<feature type="region of interest" description="Disordered" evidence="1">
    <location>
        <begin position="189"/>
        <end position="220"/>
    </location>
</feature>
<dbReference type="EMBL" id="AVOT02043804">
    <property type="protein sequence ID" value="MBW0539214.1"/>
    <property type="molecule type" value="Genomic_DNA"/>
</dbReference>
<evidence type="ECO:0000256" key="1">
    <source>
        <dbReference type="SAM" id="MobiDB-lite"/>
    </source>
</evidence>
<reference evidence="2" key="1">
    <citation type="submission" date="2021-03" db="EMBL/GenBank/DDBJ databases">
        <title>Draft genome sequence of rust myrtle Austropuccinia psidii MF-1, a brazilian biotype.</title>
        <authorList>
            <person name="Quecine M.C."/>
            <person name="Pachon D.M.R."/>
            <person name="Bonatelli M.L."/>
            <person name="Correr F.H."/>
            <person name="Franceschini L.M."/>
            <person name="Leite T.F."/>
            <person name="Margarido G.R.A."/>
            <person name="Almeida C.A."/>
            <person name="Ferrarezi J.A."/>
            <person name="Labate C.A."/>
        </authorList>
    </citation>
    <scope>NUCLEOTIDE SEQUENCE</scope>
    <source>
        <strain evidence="2">MF-1</strain>
    </source>
</reference>
<accession>A0A9Q3IHR8</accession>
<organism evidence="2 3">
    <name type="scientific">Austropuccinia psidii MF-1</name>
    <dbReference type="NCBI Taxonomy" id="1389203"/>
    <lineage>
        <taxon>Eukaryota</taxon>
        <taxon>Fungi</taxon>
        <taxon>Dikarya</taxon>
        <taxon>Basidiomycota</taxon>
        <taxon>Pucciniomycotina</taxon>
        <taxon>Pucciniomycetes</taxon>
        <taxon>Pucciniales</taxon>
        <taxon>Sphaerophragmiaceae</taxon>
        <taxon>Austropuccinia</taxon>
    </lineage>
</organism>
<sequence length="220" mass="26185">MPDGLSRIPQSEDEEKQKSDFDEEEEWIKQHPGFGVKHNNLIKLEGIKLPSKQEVFWKRAVEYLNTLKRLFGSKEDDFKKIKRKSSNFFLEEGQLQRRNKLNPQAVVSMKYWDRKLAHQIRKKINPGEIVLVYNKELESQRGLLFKNRWDGPYRAVRQINNGPYVLEGSDGTKLARRYAESQIKKFYPRGKKLNSEEEEEEEEEEVEDKSQFEDEEDFDL</sequence>
<gene>
    <name evidence="2" type="ORF">O181_078929</name>
</gene>
<keyword evidence="3" id="KW-1185">Reference proteome</keyword>
<evidence type="ECO:0000313" key="2">
    <source>
        <dbReference type="EMBL" id="MBW0539214.1"/>
    </source>
</evidence>
<proteinExistence type="predicted"/>